<keyword evidence="15" id="KW-1185">Reference proteome</keyword>
<dbReference type="UniPathway" id="UPA00545">
    <property type="reaction ID" value="UER00823"/>
</dbReference>
<evidence type="ECO:0000256" key="1">
    <source>
        <dbReference type="ARBA" id="ARBA00004191"/>
    </source>
</evidence>
<reference evidence="14" key="1">
    <citation type="submission" date="2019-11" db="EMBL/GenBank/DDBJ databases">
        <authorList>
            <person name="Liu Y."/>
            <person name="Hou J."/>
            <person name="Li T.-Q."/>
            <person name="Guan C.-H."/>
            <person name="Wu X."/>
            <person name="Wu H.-Z."/>
            <person name="Ling F."/>
            <person name="Zhang R."/>
            <person name="Shi X.-G."/>
            <person name="Ren J.-P."/>
            <person name="Chen E.-F."/>
            <person name="Sun J.-M."/>
        </authorList>
    </citation>
    <scope>NUCLEOTIDE SEQUENCE</scope>
    <source>
        <strain evidence="14">Adult_tree_wgs_1</strain>
        <tissue evidence="14">Leaves</tissue>
    </source>
</reference>
<evidence type="ECO:0000313" key="14">
    <source>
        <dbReference type="EMBL" id="KAF7133333.1"/>
    </source>
</evidence>
<evidence type="ECO:0000256" key="4">
    <source>
        <dbReference type="ARBA" id="ARBA00013229"/>
    </source>
</evidence>
<evidence type="ECO:0000256" key="9">
    <source>
        <dbReference type="ARBA" id="ARBA00023085"/>
    </source>
</evidence>
<keyword evidence="7 12" id="KW-0732">Signal</keyword>
<evidence type="ECO:0000256" key="12">
    <source>
        <dbReference type="RuleBase" id="RU000589"/>
    </source>
</evidence>
<dbReference type="GO" id="GO:0042545">
    <property type="term" value="P:cell wall modification"/>
    <property type="evidence" value="ECO:0007669"/>
    <property type="project" value="UniProtKB-UniRule"/>
</dbReference>
<keyword evidence="8 12" id="KW-0378">Hydrolase</keyword>
<organism evidence="14 15">
    <name type="scientific">Rhododendron simsii</name>
    <name type="common">Sims's rhododendron</name>
    <dbReference type="NCBI Taxonomy" id="118357"/>
    <lineage>
        <taxon>Eukaryota</taxon>
        <taxon>Viridiplantae</taxon>
        <taxon>Streptophyta</taxon>
        <taxon>Embryophyta</taxon>
        <taxon>Tracheophyta</taxon>
        <taxon>Spermatophyta</taxon>
        <taxon>Magnoliopsida</taxon>
        <taxon>eudicotyledons</taxon>
        <taxon>Gunneridae</taxon>
        <taxon>Pentapetalae</taxon>
        <taxon>asterids</taxon>
        <taxon>Ericales</taxon>
        <taxon>Ericaceae</taxon>
        <taxon>Ericoideae</taxon>
        <taxon>Rhodoreae</taxon>
        <taxon>Rhododendron</taxon>
    </lineage>
</organism>
<evidence type="ECO:0000256" key="2">
    <source>
        <dbReference type="ARBA" id="ARBA00005184"/>
    </source>
</evidence>
<dbReference type="GO" id="GO:0045490">
    <property type="term" value="P:pectin catabolic process"/>
    <property type="evidence" value="ECO:0007669"/>
    <property type="project" value="UniProtKB-UniRule"/>
</dbReference>
<dbReference type="InterPro" id="IPR033131">
    <property type="entry name" value="Pectinesterase_Asp_AS"/>
</dbReference>
<feature type="active site" evidence="11">
    <location>
        <position position="221"/>
    </location>
</feature>
<dbReference type="Gene3D" id="2.160.20.10">
    <property type="entry name" value="Single-stranded right-handed beta-helix, Pectin lyase-like"/>
    <property type="match status" value="1"/>
</dbReference>
<dbReference type="Proteomes" id="UP000626092">
    <property type="component" value="Unassembled WGS sequence"/>
</dbReference>
<keyword evidence="9 12" id="KW-0063">Aspartyl esterase</keyword>
<proteinExistence type="inferred from homology"/>
<comment type="caution">
    <text evidence="14">The sequence shown here is derived from an EMBL/GenBank/DDBJ whole genome shotgun (WGS) entry which is preliminary data.</text>
</comment>
<dbReference type="SUPFAM" id="SSF51126">
    <property type="entry name" value="Pectin lyase-like"/>
    <property type="match status" value="1"/>
</dbReference>
<dbReference type="InterPro" id="IPR012334">
    <property type="entry name" value="Pectin_lyas_fold"/>
</dbReference>
<dbReference type="FunFam" id="2.160.20.10:FF:000008">
    <property type="entry name" value="Pectinesterase"/>
    <property type="match status" value="1"/>
</dbReference>
<keyword evidence="6" id="KW-0964">Secreted</keyword>
<comment type="similarity">
    <text evidence="3">Belongs to the pectinesterase family.</text>
</comment>
<accession>A0A834LCN9</accession>
<evidence type="ECO:0000256" key="11">
    <source>
        <dbReference type="PROSITE-ProRule" id="PRU10040"/>
    </source>
</evidence>
<dbReference type="InterPro" id="IPR000070">
    <property type="entry name" value="Pectinesterase_cat"/>
</dbReference>
<evidence type="ECO:0000256" key="6">
    <source>
        <dbReference type="ARBA" id="ARBA00022525"/>
    </source>
</evidence>
<dbReference type="AlphaFoldDB" id="A0A834LCN9"/>
<gene>
    <name evidence="14" type="ORF">RHSIM_Rhsim09G0188100</name>
</gene>
<comment type="catalytic activity">
    <reaction evidence="10 12">
        <text>[(1-&gt;4)-alpha-D-galacturonosyl methyl ester](n) + n H2O = [(1-&gt;4)-alpha-D-galacturonosyl](n) + n methanol + n H(+)</text>
        <dbReference type="Rhea" id="RHEA:22380"/>
        <dbReference type="Rhea" id="RHEA-COMP:14570"/>
        <dbReference type="Rhea" id="RHEA-COMP:14573"/>
        <dbReference type="ChEBI" id="CHEBI:15377"/>
        <dbReference type="ChEBI" id="CHEBI:15378"/>
        <dbReference type="ChEBI" id="CHEBI:17790"/>
        <dbReference type="ChEBI" id="CHEBI:140522"/>
        <dbReference type="ChEBI" id="CHEBI:140523"/>
        <dbReference type="EC" id="3.1.1.11"/>
    </reaction>
</comment>
<evidence type="ECO:0000256" key="3">
    <source>
        <dbReference type="ARBA" id="ARBA00008891"/>
    </source>
</evidence>
<dbReference type="Pfam" id="PF01095">
    <property type="entry name" value="Pectinesterase"/>
    <property type="match status" value="1"/>
</dbReference>
<evidence type="ECO:0000256" key="8">
    <source>
        <dbReference type="ARBA" id="ARBA00022801"/>
    </source>
</evidence>
<comment type="pathway">
    <text evidence="2 12">Glycan metabolism; pectin degradation; 2-dehydro-3-deoxy-D-gluconate from pectin: step 1/5.</text>
</comment>
<evidence type="ECO:0000256" key="10">
    <source>
        <dbReference type="ARBA" id="ARBA00047928"/>
    </source>
</evidence>
<feature type="signal peptide" evidence="12">
    <location>
        <begin position="1"/>
        <end position="24"/>
    </location>
</feature>
<dbReference type="PROSITE" id="PS00503">
    <property type="entry name" value="PECTINESTERASE_2"/>
    <property type="match status" value="1"/>
</dbReference>
<name>A0A834LCN9_RHOSS</name>
<dbReference type="EMBL" id="WJXA01000009">
    <property type="protein sequence ID" value="KAF7133333.1"/>
    <property type="molecule type" value="Genomic_DNA"/>
</dbReference>
<dbReference type="EC" id="3.1.1.11" evidence="4 12"/>
<comment type="subcellular location">
    <subcellularLocation>
        <location evidence="1">Secreted</location>
        <location evidence="1">Cell wall</location>
    </subcellularLocation>
</comment>
<evidence type="ECO:0000259" key="13">
    <source>
        <dbReference type="Pfam" id="PF01095"/>
    </source>
</evidence>
<evidence type="ECO:0000256" key="5">
    <source>
        <dbReference type="ARBA" id="ARBA00022512"/>
    </source>
</evidence>
<sequence length="365" mass="39754">MAGKTTQIASGILMVTILIPHVISDDTIQIPSNKAQLNGWFQQNVGPLAWRKAALDPALVAAEGRAKTIRVRKDGSGDFRTVTDAVRSIPAGNADRVIVWIGGGNYTEKIKIERTKPFVTFYGAPNDAPTLVFGGTAAQYGTVDSATLIVESDYFSAVNLVIANSAPRPDGKRKGAQAAALRISGDKAAFYNSRLHGFQDTICDDKGRHFFKDCYVEGTIDFIFGSGKSLYLNTELHVIPGDAMAMITAQARKSKTEDNGFCFVHCKVTGAGRNAFLGRAWMHYAKVVYAYTDMSDVVHPQGWSDNFNSANDKTVYNAEYKCTGPGSIFTDRVGFAKHLGDAEARPFINLAYLRGSKWLLPPYSV</sequence>
<evidence type="ECO:0000256" key="7">
    <source>
        <dbReference type="ARBA" id="ARBA00022729"/>
    </source>
</evidence>
<dbReference type="OrthoDB" id="2019149at2759"/>
<keyword evidence="5" id="KW-0134">Cell wall</keyword>
<feature type="domain" description="Pectinesterase catalytic" evidence="13">
    <location>
        <begin position="69"/>
        <end position="355"/>
    </location>
</feature>
<dbReference type="PANTHER" id="PTHR31321">
    <property type="entry name" value="ACYL-COA THIOESTER HYDROLASE YBHC-RELATED"/>
    <property type="match status" value="1"/>
</dbReference>
<feature type="chain" id="PRO_5033099059" description="Pectinesterase" evidence="12">
    <location>
        <begin position="25"/>
        <end position="365"/>
    </location>
</feature>
<dbReference type="PANTHER" id="PTHR31321:SF87">
    <property type="entry name" value="PECTINESTERASE 63-RELATED"/>
    <property type="match status" value="1"/>
</dbReference>
<dbReference type="InterPro" id="IPR011050">
    <property type="entry name" value="Pectin_lyase_fold/virulence"/>
</dbReference>
<evidence type="ECO:0000313" key="15">
    <source>
        <dbReference type="Proteomes" id="UP000626092"/>
    </source>
</evidence>
<protein>
    <recommendedName>
        <fullName evidence="4 12">Pectinesterase</fullName>
        <ecNumber evidence="4 12">3.1.1.11</ecNumber>
    </recommendedName>
</protein>
<dbReference type="GO" id="GO:0030599">
    <property type="term" value="F:pectinesterase activity"/>
    <property type="evidence" value="ECO:0007669"/>
    <property type="project" value="UniProtKB-UniRule"/>
</dbReference>